<keyword evidence="2 5" id="KW-0645">Protease</keyword>
<dbReference type="GO" id="GO:0008233">
    <property type="term" value="F:peptidase activity"/>
    <property type="evidence" value="ECO:0007669"/>
    <property type="project" value="UniProtKB-KW"/>
</dbReference>
<evidence type="ECO:0000313" key="5">
    <source>
        <dbReference type="EMBL" id="MDU0259054.1"/>
    </source>
</evidence>
<keyword evidence="1" id="KW-1188">Viral release from host cell</keyword>
<dbReference type="InterPro" id="IPR006433">
    <property type="entry name" value="Prohead_protease"/>
</dbReference>
<dbReference type="RefSeq" id="WP_195579419.1">
    <property type="nucleotide sequence ID" value="NZ_DAIMAG010000001.1"/>
</dbReference>
<proteinExistence type="predicted"/>
<comment type="caution">
    <text evidence="5">The sequence shown here is derived from an EMBL/GenBank/DDBJ whole genome shotgun (WGS) entry which is preliminary data.</text>
</comment>
<evidence type="ECO:0000256" key="3">
    <source>
        <dbReference type="ARBA" id="ARBA00022801"/>
    </source>
</evidence>
<organism evidence="5 6">
    <name type="scientific">Alistipes finegoldii</name>
    <dbReference type="NCBI Taxonomy" id="214856"/>
    <lineage>
        <taxon>Bacteria</taxon>
        <taxon>Pseudomonadati</taxon>
        <taxon>Bacteroidota</taxon>
        <taxon>Bacteroidia</taxon>
        <taxon>Bacteroidales</taxon>
        <taxon>Rikenellaceae</taxon>
        <taxon>Alistipes</taxon>
    </lineage>
</organism>
<keyword evidence="3" id="KW-0378">Hydrolase</keyword>
<dbReference type="AlphaFoldDB" id="A0AAE4LJL7"/>
<dbReference type="Pfam" id="PF04586">
    <property type="entry name" value="Peptidase_S78"/>
    <property type="match status" value="1"/>
</dbReference>
<dbReference type="InterPro" id="IPR054613">
    <property type="entry name" value="Peptidase_S78_dom"/>
</dbReference>
<dbReference type="GO" id="GO:0006508">
    <property type="term" value="P:proteolysis"/>
    <property type="evidence" value="ECO:0007669"/>
    <property type="project" value="UniProtKB-KW"/>
</dbReference>
<evidence type="ECO:0000313" key="6">
    <source>
        <dbReference type="Proteomes" id="UP001181347"/>
    </source>
</evidence>
<gene>
    <name evidence="5" type="ORF">RVH17_02835</name>
</gene>
<dbReference type="EMBL" id="JAWDES010000004">
    <property type="protein sequence ID" value="MDU0259054.1"/>
    <property type="molecule type" value="Genomic_DNA"/>
</dbReference>
<name>A0AAE4LJL7_9BACT</name>
<evidence type="ECO:0000256" key="2">
    <source>
        <dbReference type="ARBA" id="ARBA00022670"/>
    </source>
</evidence>
<evidence type="ECO:0000256" key="1">
    <source>
        <dbReference type="ARBA" id="ARBA00022612"/>
    </source>
</evidence>
<feature type="domain" description="Prohead serine protease" evidence="4">
    <location>
        <begin position="16"/>
        <end position="173"/>
    </location>
</feature>
<dbReference type="Proteomes" id="UP001181347">
    <property type="component" value="Unassembled WGS sequence"/>
</dbReference>
<dbReference type="NCBIfam" id="TIGR01543">
    <property type="entry name" value="proheadase_HK97"/>
    <property type="match status" value="1"/>
</dbReference>
<protein>
    <submittedName>
        <fullName evidence="5">HK97 family phage prohead protease</fullName>
    </submittedName>
</protein>
<reference evidence="5" key="1">
    <citation type="submission" date="2023-10" db="EMBL/GenBank/DDBJ databases">
        <title>Genome Sequence of the Bacteria from From Gut Wall in Crohn's Disease.</title>
        <authorList>
            <person name="Rodriguez-Palacios A."/>
        </authorList>
    </citation>
    <scope>NUCLEOTIDE SEQUENCE</scope>
    <source>
        <strain evidence="5">CavFT-hAR58</strain>
    </source>
</reference>
<evidence type="ECO:0000259" key="4">
    <source>
        <dbReference type="Pfam" id="PF04586"/>
    </source>
</evidence>
<accession>A0AAE4LJL7</accession>
<sequence length="227" mass="25925">MEPNNEIEIRSLIGDLHIESREAGTVSRTIVGYAAKFESWSEPIMGWFREKIARGAFDGCDLSDVIMCFNHNTDSILARTTSGTLRLEVDDVGLRFAFEAPNTTLGSDMLELVRRGDVSKCSFRFGVEQDEWQYVDEQNCLVMDERTILRFSRVVDVSLVVFPAYPETEASVRYLEERKAEYLRSLQDGALVEEISAEPTVPQSDNNDTMVRCLSRDRLVRVMRLKH</sequence>